<evidence type="ECO:0000256" key="2">
    <source>
        <dbReference type="ARBA" id="ARBA00022475"/>
    </source>
</evidence>
<keyword evidence="5 9" id="KW-0812">Transmembrane</keyword>
<keyword evidence="8 9" id="KW-0131">Cell cycle</keyword>
<keyword evidence="6 9" id="KW-1133">Transmembrane helix</keyword>
<protein>
    <recommendedName>
        <fullName evidence="9">Cell division protein FtsQ</fullName>
    </recommendedName>
</protein>
<evidence type="ECO:0000256" key="6">
    <source>
        <dbReference type="ARBA" id="ARBA00022989"/>
    </source>
</evidence>
<dbReference type="PANTHER" id="PTHR35851">
    <property type="entry name" value="CELL DIVISION PROTEIN FTSQ"/>
    <property type="match status" value="1"/>
</dbReference>
<dbReference type="GO" id="GO:0090529">
    <property type="term" value="P:cell septum assembly"/>
    <property type="evidence" value="ECO:0007669"/>
    <property type="project" value="InterPro"/>
</dbReference>
<evidence type="ECO:0000256" key="1">
    <source>
        <dbReference type="ARBA" id="ARBA00004370"/>
    </source>
</evidence>
<dbReference type="GO" id="GO:0005886">
    <property type="term" value="C:plasma membrane"/>
    <property type="evidence" value="ECO:0007669"/>
    <property type="project" value="UniProtKB-SubCell"/>
</dbReference>
<evidence type="ECO:0000259" key="10">
    <source>
        <dbReference type="PROSITE" id="PS51779"/>
    </source>
</evidence>
<dbReference type="InterPro" id="IPR026579">
    <property type="entry name" value="FtsQ"/>
</dbReference>
<organism evidence="11 12">
    <name type="scientific">Aquicella lusitana</name>
    <dbReference type="NCBI Taxonomy" id="254246"/>
    <lineage>
        <taxon>Bacteria</taxon>
        <taxon>Pseudomonadati</taxon>
        <taxon>Pseudomonadota</taxon>
        <taxon>Gammaproteobacteria</taxon>
        <taxon>Legionellales</taxon>
        <taxon>Coxiellaceae</taxon>
        <taxon>Aquicella</taxon>
    </lineage>
</organism>
<keyword evidence="7 9" id="KW-0472">Membrane</keyword>
<evidence type="ECO:0000256" key="3">
    <source>
        <dbReference type="ARBA" id="ARBA00022519"/>
    </source>
</evidence>
<keyword evidence="3 9" id="KW-0997">Cell inner membrane</keyword>
<dbReference type="InterPro" id="IPR045335">
    <property type="entry name" value="FtsQ_C_sf"/>
</dbReference>
<comment type="subcellular location">
    <subcellularLocation>
        <location evidence="9">Cell inner membrane</location>
        <topology evidence="9">Single-pass type II membrane protein</topology>
    </subcellularLocation>
    <subcellularLocation>
        <location evidence="1">Membrane</location>
    </subcellularLocation>
    <text evidence="9">Localizes to the division septum.</text>
</comment>
<gene>
    <name evidence="9" type="primary">ftsQ</name>
    <name evidence="11" type="ORF">C8D86_10831</name>
</gene>
<keyword evidence="4 9" id="KW-0132">Cell division</keyword>
<dbReference type="AlphaFoldDB" id="A0A370GN84"/>
<accession>A0A370GN84</accession>
<feature type="domain" description="POTRA" evidence="10">
    <location>
        <begin position="45"/>
        <end position="113"/>
    </location>
</feature>
<dbReference type="InterPro" id="IPR034746">
    <property type="entry name" value="POTRA"/>
</dbReference>
<dbReference type="Gene3D" id="3.40.50.11690">
    <property type="entry name" value="Cell division protein FtsQ/DivIB"/>
    <property type="match status" value="1"/>
</dbReference>
<dbReference type="GO" id="GO:0043093">
    <property type="term" value="P:FtsZ-dependent cytokinesis"/>
    <property type="evidence" value="ECO:0007669"/>
    <property type="project" value="UniProtKB-UniRule"/>
</dbReference>
<dbReference type="RefSeq" id="WP_114834127.1">
    <property type="nucleotide sequence ID" value="NZ_LR699114.1"/>
</dbReference>
<dbReference type="InterPro" id="IPR005548">
    <property type="entry name" value="Cell_div_FtsQ/DivIB_C"/>
</dbReference>
<evidence type="ECO:0000256" key="8">
    <source>
        <dbReference type="ARBA" id="ARBA00023306"/>
    </source>
</evidence>
<feature type="transmembrane region" description="Helical" evidence="9">
    <location>
        <begin position="20"/>
        <end position="39"/>
    </location>
</feature>
<dbReference type="EMBL" id="QQAX01000008">
    <property type="protein sequence ID" value="RDI44779.1"/>
    <property type="molecule type" value="Genomic_DNA"/>
</dbReference>
<dbReference type="InterPro" id="IPR013685">
    <property type="entry name" value="POTRA_FtsQ_type"/>
</dbReference>
<evidence type="ECO:0000256" key="7">
    <source>
        <dbReference type="ARBA" id="ARBA00023136"/>
    </source>
</evidence>
<comment type="caution">
    <text evidence="11">The sequence shown here is derived from an EMBL/GenBank/DDBJ whole genome shotgun (WGS) entry which is preliminary data.</text>
</comment>
<dbReference type="Gene3D" id="3.10.20.310">
    <property type="entry name" value="membrane protein fhac"/>
    <property type="match status" value="1"/>
</dbReference>
<comment type="function">
    <text evidence="9">Essential cell division protein. May link together the upstream cell division proteins, which are predominantly cytoplasmic, with the downstream cell division proteins, which are predominantly periplasmic. May control correct divisome assembly.</text>
</comment>
<dbReference type="PROSITE" id="PS51779">
    <property type="entry name" value="POTRA"/>
    <property type="match status" value="1"/>
</dbReference>
<evidence type="ECO:0000256" key="5">
    <source>
        <dbReference type="ARBA" id="ARBA00022692"/>
    </source>
</evidence>
<proteinExistence type="inferred from homology"/>
<evidence type="ECO:0000313" key="12">
    <source>
        <dbReference type="Proteomes" id="UP000254720"/>
    </source>
</evidence>
<evidence type="ECO:0000313" key="11">
    <source>
        <dbReference type="EMBL" id="RDI44779.1"/>
    </source>
</evidence>
<comment type="similarity">
    <text evidence="9">Belongs to the FtsQ/DivIB family. FtsQ subfamily.</text>
</comment>
<evidence type="ECO:0000256" key="9">
    <source>
        <dbReference type="HAMAP-Rule" id="MF_00911"/>
    </source>
</evidence>
<name>A0A370GN84_9COXI</name>
<sequence>MDIRKGKPILSPFQYLTQTLKLVVLGLVILSCLYALNSFKLSSHFPIKTVRVYGVNRIDRQEIQTLLLPLVNSGFFKVNVDYIQDRLLQLPWVANIFVRRHWPDQVEIRVIEKNPVARWNNHSLLAEGGELFSPRKETYPSRLPQFVGPDGKQVTMLKYFYSMNRLLMPLHAKIAYLEMTPYFTWKLILDNGITLQIGHKDILTRLNHFVKVYPKIVGSRAADVESIDLRYPNGVAVRWKEAMTA</sequence>
<keyword evidence="12" id="KW-1185">Reference proteome</keyword>
<dbReference type="Proteomes" id="UP000254720">
    <property type="component" value="Unassembled WGS sequence"/>
</dbReference>
<comment type="subunit">
    <text evidence="9">Part of a complex composed of FtsB, FtsL and FtsQ.</text>
</comment>
<dbReference type="Pfam" id="PF03799">
    <property type="entry name" value="FtsQ_DivIB_C"/>
    <property type="match status" value="1"/>
</dbReference>
<dbReference type="PROSITE" id="PS51257">
    <property type="entry name" value="PROKAR_LIPOPROTEIN"/>
    <property type="match status" value="1"/>
</dbReference>
<evidence type="ECO:0000256" key="4">
    <source>
        <dbReference type="ARBA" id="ARBA00022618"/>
    </source>
</evidence>
<dbReference type="Pfam" id="PF08478">
    <property type="entry name" value="POTRA_1"/>
    <property type="match status" value="1"/>
</dbReference>
<keyword evidence="2 9" id="KW-1003">Cell membrane</keyword>
<dbReference type="PANTHER" id="PTHR35851:SF1">
    <property type="entry name" value="CELL DIVISION PROTEIN FTSQ"/>
    <property type="match status" value="1"/>
</dbReference>
<dbReference type="OrthoDB" id="9790370at2"/>
<dbReference type="GO" id="GO:0032153">
    <property type="term" value="C:cell division site"/>
    <property type="evidence" value="ECO:0007669"/>
    <property type="project" value="UniProtKB-UniRule"/>
</dbReference>
<dbReference type="HAMAP" id="MF_00911">
    <property type="entry name" value="FtsQ_subfam"/>
    <property type="match status" value="1"/>
</dbReference>
<reference evidence="11 12" key="1">
    <citation type="submission" date="2018-07" db="EMBL/GenBank/DDBJ databases">
        <title>Genomic Encyclopedia of Type Strains, Phase IV (KMG-IV): sequencing the most valuable type-strain genomes for metagenomic binning, comparative biology and taxonomic classification.</title>
        <authorList>
            <person name="Goeker M."/>
        </authorList>
    </citation>
    <scope>NUCLEOTIDE SEQUENCE [LARGE SCALE GENOMIC DNA]</scope>
    <source>
        <strain evidence="11 12">DSM 16500</strain>
    </source>
</reference>